<feature type="compositionally biased region" description="Low complexity" evidence="1">
    <location>
        <begin position="47"/>
        <end position="56"/>
    </location>
</feature>
<dbReference type="PANTHER" id="PTHR31672">
    <property type="entry name" value="BNACNNG10540D PROTEIN"/>
    <property type="match status" value="1"/>
</dbReference>
<dbReference type="PANTHER" id="PTHR31672:SF13">
    <property type="entry name" value="F-BOX PROTEIN CPR30-LIKE"/>
    <property type="match status" value="1"/>
</dbReference>
<dbReference type="Gene3D" id="1.20.1280.50">
    <property type="match status" value="1"/>
</dbReference>
<evidence type="ECO:0000259" key="2">
    <source>
        <dbReference type="Pfam" id="PF00646"/>
    </source>
</evidence>
<evidence type="ECO:0000259" key="3">
    <source>
        <dbReference type="Pfam" id="PF07734"/>
    </source>
</evidence>
<evidence type="ECO:0000256" key="1">
    <source>
        <dbReference type="SAM" id="MobiDB-lite"/>
    </source>
</evidence>
<dbReference type="EMBL" id="OX459121">
    <property type="protein sequence ID" value="CAI9101409.1"/>
    <property type="molecule type" value="Genomic_DNA"/>
</dbReference>
<name>A0AAV1D354_OLDCO</name>
<protein>
    <submittedName>
        <fullName evidence="4">OLC1v1038724C1</fullName>
    </submittedName>
</protein>
<dbReference type="InterPro" id="IPR036047">
    <property type="entry name" value="F-box-like_dom_sf"/>
</dbReference>
<dbReference type="Proteomes" id="UP001161247">
    <property type="component" value="Chromosome 4"/>
</dbReference>
<dbReference type="Pfam" id="PF07734">
    <property type="entry name" value="FBA_1"/>
    <property type="match status" value="1"/>
</dbReference>
<dbReference type="InterPro" id="IPR050796">
    <property type="entry name" value="SCF_F-box_component"/>
</dbReference>
<dbReference type="InterPro" id="IPR006527">
    <property type="entry name" value="F-box-assoc_dom_typ1"/>
</dbReference>
<feature type="domain" description="F-box" evidence="2">
    <location>
        <begin position="80"/>
        <end position="116"/>
    </location>
</feature>
<feature type="region of interest" description="Disordered" evidence="1">
    <location>
        <begin position="31"/>
        <end position="56"/>
    </location>
</feature>
<proteinExistence type="predicted"/>
<evidence type="ECO:0000313" key="4">
    <source>
        <dbReference type="EMBL" id="CAI9101409.1"/>
    </source>
</evidence>
<accession>A0AAV1D354</accession>
<dbReference type="InterPro" id="IPR017451">
    <property type="entry name" value="F-box-assoc_interact_dom"/>
</dbReference>
<reference evidence="4" key="1">
    <citation type="submission" date="2023-03" db="EMBL/GenBank/DDBJ databases">
        <authorList>
            <person name="Julca I."/>
        </authorList>
    </citation>
    <scope>NUCLEOTIDE SEQUENCE</scope>
</reference>
<keyword evidence="5" id="KW-1185">Reference proteome</keyword>
<dbReference type="NCBIfam" id="TIGR01640">
    <property type="entry name" value="F_box_assoc_1"/>
    <property type="match status" value="1"/>
</dbReference>
<dbReference type="SUPFAM" id="SSF63825">
    <property type="entry name" value="YWTD domain"/>
    <property type="match status" value="1"/>
</dbReference>
<dbReference type="AlphaFoldDB" id="A0AAV1D354"/>
<dbReference type="SUPFAM" id="SSF81383">
    <property type="entry name" value="F-box domain"/>
    <property type="match status" value="1"/>
</dbReference>
<dbReference type="InterPro" id="IPR001810">
    <property type="entry name" value="F-box_dom"/>
</dbReference>
<feature type="compositionally biased region" description="Polar residues" evidence="1">
    <location>
        <begin position="31"/>
        <end position="41"/>
    </location>
</feature>
<feature type="domain" description="F-box associated beta-propeller type 1" evidence="3">
    <location>
        <begin position="202"/>
        <end position="324"/>
    </location>
</feature>
<organism evidence="4 5">
    <name type="scientific">Oldenlandia corymbosa var. corymbosa</name>
    <dbReference type="NCBI Taxonomy" id="529605"/>
    <lineage>
        <taxon>Eukaryota</taxon>
        <taxon>Viridiplantae</taxon>
        <taxon>Streptophyta</taxon>
        <taxon>Embryophyta</taxon>
        <taxon>Tracheophyta</taxon>
        <taxon>Spermatophyta</taxon>
        <taxon>Magnoliopsida</taxon>
        <taxon>eudicotyledons</taxon>
        <taxon>Gunneridae</taxon>
        <taxon>Pentapetalae</taxon>
        <taxon>asterids</taxon>
        <taxon>lamiids</taxon>
        <taxon>Gentianales</taxon>
        <taxon>Rubiaceae</taxon>
        <taxon>Rubioideae</taxon>
        <taxon>Spermacoceae</taxon>
        <taxon>Hedyotis-Oldenlandia complex</taxon>
        <taxon>Oldenlandia</taxon>
    </lineage>
</organism>
<sequence>MMANPLSDDEAFSKMFSSRFLIIPKNHPGGSNSSALDSSPKNHPGGSNSSALDSSSQQLFKKNKSSQLPSKSATFIAENEELLSQILIKLPPKPLLRFQCVSKAWLSLISKPDFRRCWSAIRRNSGTVSLLFCPMGIKDIGILSLGSEGVVSPPALFNSNPLKGFIKDEVDIYIHGCNGVWCIQPGEDFDRISFRGDFDLMSIVVCNPTTGQHRKILIPHGTDWPKVRYSNIAFDPQKSDHYKLVCWVTDRMGYHRFMVYSSESAKWRVTDDHLGNKSRIDFDYFCENGIFWNGDLYFIGRGESDEISVICFDVEHEIRPSVPQIPSIGSDISYFGEAGGDLCIVSLNNSESFTEFDVFALIRDHSEWALKYRFDVAPLIATYPDMERLEFCISSLIVRGERAMVIISLAGKVVSCDISSMMVDELVEFEGKFENYIWNNVFQHVESLALV</sequence>
<gene>
    <name evidence="4" type="ORF">OLC1_LOCUS11001</name>
</gene>
<dbReference type="Pfam" id="PF00646">
    <property type="entry name" value="F-box"/>
    <property type="match status" value="1"/>
</dbReference>
<evidence type="ECO:0000313" key="5">
    <source>
        <dbReference type="Proteomes" id="UP001161247"/>
    </source>
</evidence>